<dbReference type="InterPro" id="IPR029131">
    <property type="entry name" value="HAUS5"/>
</dbReference>
<keyword evidence="2" id="KW-1185">Reference proteome</keyword>
<name>E9HI85_DAPPU</name>
<protein>
    <submittedName>
        <fullName evidence="1">Uncharacterized protein</fullName>
    </submittedName>
</protein>
<evidence type="ECO:0000313" key="1">
    <source>
        <dbReference type="EMBL" id="EFX68553.1"/>
    </source>
</evidence>
<organism evidence="1 2">
    <name type="scientific">Daphnia pulex</name>
    <name type="common">Water flea</name>
    <dbReference type="NCBI Taxonomy" id="6669"/>
    <lineage>
        <taxon>Eukaryota</taxon>
        <taxon>Metazoa</taxon>
        <taxon>Ecdysozoa</taxon>
        <taxon>Arthropoda</taxon>
        <taxon>Crustacea</taxon>
        <taxon>Branchiopoda</taxon>
        <taxon>Diplostraca</taxon>
        <taxon>Cladocera</taxon>
        <taxon>Anomopoda</taxon>
        <taxon>Daphniidae</taxon>
        <taxon>Daphnia</taxon>
    </lineage>
</organism>
<dbReference type="EMBL" id="GL732653">
    <property type="protein sequence ID" value="EFX68553.1"/>
    <property type="molecule type" value="Genomic_DNA"/>
</dbReference>
<dbReference type="Proteomes" id="UP000000305">
    <property type="component" value="Unassembled WGS sequence"/>
</dbReference>
<dbReference type="KEGG" id="dpx:DAPPUDRAFT_228920"/>
<dbReference type="HOGENOM" id="CLU_1273388_0_0_1"/>
<dbReference type="InParanoid" id="E9HI85"/>
<dbReference type="AlphaFoldDB" id="E9HI85"/>
<dbReference type="OrthoDB" id="2019614at2759"/>
<accession>E9HI85</accession>
<dbReference type="Pfam" id="PF14817">
    <property type="entry name" value="HAUS5"/>
    <property type="match status" value="1"/>
</dbReference>
<gene>
    <name evidence="1" type="ORF">DAPPUDRAFT_228920</name>
</gene>
<reference evidence="1 2" key="1">
    <citation type="journal article" date="2011" name="Science">
        <title>The ecoresponsive genome of Daphnia pulex.</title>
        <authorList>
            <person name="Colbourne J.K."/>
            <person name="Pfrender M.E."/>
            <person name="Gilbert D."/>
            <person name="Thomas W.K."/>
            <person name="Tucker A."/>
            <person name="Oakley T.H."/>
            <person name="Tokishita S."/>
            <person name="Aerts A."/>
            <person name="Arnold G.J."/>
            <person name="Basu M.K."/>
            <person name="Bauer D.J."/>
            <person name="Caceres C.E."/>
            <person name="Carmel L."/>
            <person name="Casola C."/>
            <person name="Choi J.H."/>
            <person name="Detter J.C."/>
            <person name="Dong Q."/>
            <person name="Dusheyko S."/>
            <person name="Eads B.D."/>
            <person name="Frohlich T."/>
            <person name="Geiler-Samerotte K.A."/>
            <person name="Gerlach D."/>
            <person name="Hatcher P."/>
            <person name="Jogdeo S."/>
            <person name="Krijgsveld J."/>
            <person name="Kriventseva E.V."/>
            <person name="Kultz D."/>
            <person name="Laforsch C."/>
            <person name="Lindquist E."/>
            <person name="Lopez J."/>
            <person name="Manak J.R."/>
            <person name="Muller J."/>
            <person name="Pangilinan J."/>
            <person name="Patwardhan R.P."/>
            <person name="Pitluck S."/>
            <person name="Pritham E.J."/>
            <person name="Rechtsteiner A."/>
            <person name="Rho M."/>
            <person name="Rogozin I.B."/>
            <person name="Sakarya O."/>
            <person name="Salamov A."/>
            <person name="Schaack S."/>
            <person name="Shapiro H."/>
            <person name="Shiga Y."/>
            <person name="Skalitzky C."/>
            <person name="Smith Z."/>
            <person name="Souvorov A."/>
            <person name="Sung W."/>
            <person name="Tang Z."/>
            <person name="Tsuchiya D."/>
            <person name="Tu H."/>
            <person name="Vos H."/>
            <person name="Wang M."/>
            <person name="Wolf Y.I."/>
            <person name="Yamagata H."/>
            <person name="Yamada T."/>
            <person name="Ye Y."/>
            <person name="Shaw J.R."/>
            <person name="Andrews J."/>
            <person name="Crease T.J."/>
            <person name="Tang H."/>
            <person name="Lucas S.M."/>
            <person name="Robertson H.M."/>
            <person name="Bork P."/>
            <person name="Koonin E.V."/>
            <person name="Zdobnov E.M."/>
            <person name="Grigoriev I.V."/>
            <person name="Lynch M."/>
            <person name="Boore J.L."/>
        </authorList>
    </citation>
    <scope>NUCLEOTIDE SEQUENCE [LARGE SCALE GENOMIC DNA]</scope>
</reference>
<proteinExistence type="predicted"/>
<sequence>MVNEVVAIHNTLDKTIKASKGNLIEKELELYQQLKPSQLFNSNVDKKFVPVHRLAMNRLLLTTESGVSGNHIEMTLRCLGLPQSMPVLNVMEAVGNKQLQIRKMQQTLKWHKSRKSEIMEKHGVVWLENGLVHYKELSKKLEDNWNAQEVAIFPSLELRRKRMDEALKYIQDVEVALQEWCDEPAKLIDTGRVVSGKSLEQWSAEWKKSIALCRSKV</sequence>
<evidence type="ECO:0000313" key="2">
    <source>
        <dbReference type="Proteomes" id="UP000000305"/>
    </source>
</evidence>
<dbReference type="GO" id="GO:0051225">
    <property type="term" value="P:spindle assembly"/>
    <property type="evidence" value="ECO:0007669"/>
    <property type="project" value="InterPro"/>
</dbReference>
<dbReference type="GO" id="GO:0070652">
    <property type="term" value="C:HAUS complex"/>
    <property type="evidence" value="ECO:0007669"/>
    <property type="project" value="InterPro"/>
</dbReference>